<name>A0A7W7U9Y9_9ACTN</name>
<gene>
    <name evidence="1" type="ORF">GGE06_007909</name>
</gene>
<sequence length="101" mass="11133">MRNQAVVHASTSSDPGLRCSVEAYRGAVRAALGYGELVRAAFDVHRRDLLKEMGLILPENLDAERALWAALAQQLHRGLTDRPRLLRFTRAEGRVGPTPDG</sequence>
<evidence type="ECO:0000313" key="1">
    <source>
        <dbReference type="EMBL" id="MBB4986937.1"/>
    </source>
</evidence>
<organism evidence="1 2">
    <name type="scientific">Streptomyces nymphaeiformis</name>
    <dbReference type="NCBI Taxonomy" id="2663842"/>
    <lineage>
        <taxon>Bacteria</taxon>
        <taxon>Bacillati</taxon>
        <taxon>Actinomycetota</taxon>
        <taxon>Actinomycetes</taxon>
        <taxon>Kitasatosporales</taxon>
        <taxon>Streptomycetaceae</taxon>
        <taxon>Streptomyces</taxon>
    </lineage>
</organism>
<protein>
    <submittedName>
        <fullName evidence="1">Uncharacterized protein</fullName>
    </submittedName>
</protein>
<comment type="caution">
    <text evidence="1">The sequence shown here is derived from an EMBL/GenBank/DDBJ whole genome shotgun (WGS) entry which is preliminary data.</text>
</comment>
<keyword evidence="2" id="KW-1185">Reference proteome</keyword>
<proteinExistence type="predicted"/>
<evidence type="ECO:0000313" key="2">
    <source>
        <dbReference type="Proteomes" id="UP000582643"/>
    </source>
</evidence>
<dbReference type="AlphaFoldDB" id="A0A7W7U9Y9"/>
<dbReference type="Proteomes" id="UP000582643">
    <property type="component" value="Unassembled WGS sequence"/>
</dbReference>
<accession>A0A7W7U9Y9</accession>
<dbReference type="EMBL" id="JACHJY010000015">
    <property type="protein sequence ID" value="MBB4986937.1"/>
    <property type="molecule type" value="Genomic_DNA"/>
</dbReference>
<reference evidence="1 2" key="1">
    <citation type="submission" date="2020-08" db="EMBL/GenBank/DDBJ databases">
        <title>Genomic Encyclopedia of Type Strains, Phase III (KMG-III): the genomes of soil and plant-associated and newly described type strains.</title>
        <authorList>
            <person name="Whitman W."/>
        </authorList>
    </citation>
    <scope>NUCLEOTIDE SEQUENCE [LARGE SCALE GENOMIC DNA]</scope>
    <source>
        <strain evidence="1 2">SFB5A</strain>
    </source>
</reference>